<evidence type="ECO:0000256" key="1">
    <source>
        <dbReference type="ARBA" id="ARBA00008467"/>
    </source>
</evidence>
<dbReference type="EMBL" id="JALLBG020000075">
    <property type="protein sequence ID" value="KAL3767552.1"/>
    <property type="molecule type" value="Genomic_DNA"/>
</dbReference>
<evidence type="ECO:0000313" key="7">
    <source>
        <dbReference type="EMBL" id="KAL3767552.1"/>
    </source>
</evidence>
<dbReference type="PANTHER" id="PTHR11712">
    <property type="entry name" value="POLYKETIDE SYNTHASE-RELATED"/>
    <property type="match status" value="1"/>
</dbReference>
<dbReference type="Pfam" id="PF00109">
    <property type="entry name" value="ketoacyl-synt"/>
    <property type="match status" value="1"/>
</dbReference>
<evidence type="ECO:0000256" key="5">
    <source>
        <dbReference type="SAM" id="MobiDB-lite"/>
    </source>
</evidence>
<sequence>MRRIAARGNSYRVGHPIKRGQLLSSSPSLSSSCRHHSTGGDEHRHRSKRRVAITGLGVISPLGHDLQSTWQGVLRTQDSIKNKFVPHNYHGITSLYSALRQQNLSVDQLEKEWEILQSLSCQVAASVPNKWITNHPHAHYLPGETQPWLDGRTARFVQLALIAAQEAIHNSGLHDWLNSHDHQQQIMSSMRESYGVSIGNGMSSTRDISMTSSKNIRKISPHFVPQILPNSPAARIAIHHKLHGPNLSHSEACAAGAAAIAQAVEMIQWGRVRGMVAGGCESAVEALGLAGFSRLRALSTSRGSDISSSRDGTVDGQRNEHNHENDIIPQTSSCPFDSKRNGFVLAEGAAMLVLEEYDHAIARGAPILAEVLGVGYSGDAYHITAPEPTGKGAARAMLQAVEDAGRSMNYVDYINTHATSTPMGDVAEINAIRLALDRTHIDEEGNVSSSPLLVSSTKGATGHLLGAAGAIEAALTVMAVSKDTAPHTRNLEEISDDVKQALERFTDDDDDDDATTTTTTHRSIHLVQHAPISQTINAAISNSFGFGGTNVSLLFGKAQ</sequence>
<dbReference type="Gene3D" id="3.40.47.10">
    <property type="match status" value="1"/>
</dbReference>
<name>A0ABD3MVX4_9STRA</name>
<feature type="region of interest" description="Disordered" evidence="5">
    <location>
        <begin position="1"/>
        <end position="47"/>
    </location>
</feature>
<dbReference type="InterPro" id="IPR020841">
    <property type="entry name" value="PKS_Beta-ketoAc_synthase_dom"/>
</dbReference>
<proteinExistence type="inferred from homology"/>
<accession>A0ABD3MVX4</accession>
<dbReference type="Proteomes" id="UP001530293">
    <property type="component" value="Unassembled WGS sequence"/>
</dbReference>
<feature type="domain" description="Ketosynthase family 3 (KS3)" evidence="6">
    <location>
        <begin position="48"/>
        <end position="557"/>
    </location>
</feature>
<dbReference type="PROSITE" id="PS51257">
    <property type="entry name" value="PROKAR_LIPOPROTEIN"/>
    <property type="match status" value="1"/>
</dbReference>
<reference evidence="7 8" key="1">
    <citation type="submission" date="2024-10" db="EMBL/GenBank/DDBJ databases">
        <title>Updated reference genomes for cyclostephanoid diatoms.</title>
        <authorList>
            <person name="Roberts W.R."/>
            <person name="Alverson A.J."/>
        </authorList>
    </citation>
    <scope>NUCLEOTIDE SEQUENCE [LARGE SCALE GENOMIC DNA]</scope>
    <source>
        <strain evidence="7 8">AJA232-27</strain>
    </source>
</reference>
<feature type="compositionally biased region" description="Basic and acidic residues" evidence="5">
    <location>
        <begin position="317"/>
        <end position="326"/>
    </location>
</feature>
<dbReference type="PANTHER" id="PTHR11712:SF336">
    <property type="entry name" value="3-OXOACYL-[ACYL-CARRIER-PROTEIN] SYNTHASE, MITOCHONDRIAL"/>
    <property type="match status" value="1"/>
</dbReference>
<dbReference type="SMART" id="SM00825">
    <property type="entry name" value="PKS_KS"/>
    <property type="match status" value="1"/>
</dbReference>
<evidence type="ECO:0000313" key="8">
    <source>
        <dbReference type="Proteomes" id="UP001530293"/>
    </source>
</evidence>
<gene>
    <name evidence="7" type="ORF">ACHAWU_000215</name>
</gene>
<evidence type="ECO:0000259" key="6">
    <source>
        <dbReference type="PROSITE" id="PS52004"/>
    </source>
</evidence>
<comment type="caution">
    <text evidence="7">The sequence shown here is derived from an EMBL/GenBank/DDBJ whole genome shotgun (WGS) entry which is preliminary data.</text>
</comment>
<dbReference type="Pfam" id="PF02801">
    <property type="entry name" value="Ketoacyl-synt_C"/>
    <property type="match status" value="1"/>
</dbReference>
<evidence type="ECO:0000256" key="2">
    <source>
        <dbReference type="ARBA" id="ARBA00013191"/>
    </source>
</evidence>
<evidence type="ECO:0000256" key="3">
    <source>
        <dbReference type="ARBA" id="ARBA00022679"/>
    </source>
</evidence>
<dbReference type="PROSITE" id="PS52004">
    <property type="entry name" value="KS3_2"/>
    <property type="match status" value="1"/>
</dbReference>
<dbReference type="GO" id="GO:0006633">
    <property type="term" value="P:fatty acid biosynthetic process"/>
    <property type="evidence" value="ECO:0007669"/>
    <property type="project" value="UniProtKB-ARBA"/>
</dbReference>
<protein>
    <recommendedName>
        <fullName evidence="2">beta-ketoacyl-[acyl-carrier-protein] synthase I</fullName>
        <ecNumber evidence="2">2.3.1.41</ecNumber>
    </recommendedName>
</protein>
<feature type="compositionally biased region" description="Low complexity" evidence="5">
    <location>
        <begin position="22"/>
        <end position="32"/>
    </location>
</feature>
<dbReference type="CDD" id="cd00834">
    <property type="entry name" value="KAS_I_II"/>
    <property type="match status" value="1"/>
</dbReference>
<dbReference type="InterPro" id="IPR014031">
    <property type="entry name" value="Ketoacyl_synth_C"/>
</dbReference>
<dbReference type="GO" id="GO:0004315">
    <property type="term" value="F:3-oxoacyl-[acyl-carrier-protein] synthase activity"/>
    <property type="evidence" value="ECO:0007669"/>
    <property type="project" value="UniProtKB-EC"/>
</dbReference>
<evidence type="ECO:0000256" key="4">
    <source>
        <dbReference type="RuleBase" id="RU003694"/>
    </source>
</evidence>
<comment type="similarity">
    <text evidence="1 4">Belongs to the thiolase-like superfamily. Beta-ketoacyl-ACP synthases family.</text>
</comment>
<keyword evidence="8" id="KW-1185">Reference proteome</keyword>
<feature type="region of interest" description="Disordered" evidence="5">
    <location>
        <begin position="302"/>
        <end position="332"/>
    </location>
</feature>
<dbReference type="EC" id="2.3.1.41" evidence="2"/>
<dbReference type="InterPro" id="IPR000794">
    <property type="entry name" value="Beta-ketoacyl_synthase"/>
</dbReference>
<organism evidence="7 8">
    <name type="scientific">Discostella pseudostelligera</name>
    <dbReference type="NCBI Taxonomy" id="259834"/>
    <lineage>
        <taxon>Eukaryota</taxon>
        <taxon>Sar</taxon>
        <taxon>Stramenopiles</taxon>
        <taxon>Ochrophyta</taxon>
        <taxon>Bacillariophyta</taxon>
        <taxon>Coscinodiscophyceae</taxon>
        <taxon>Thalassiosirophycidae</taxon>
        <taxon>Stephanodiscales</taxon>
        <taxon>Stephanodiscaceae</taxon>
        <taxon>Discostella</taxon>
    </lineage>
</organism>
<dbReference type="InterPro" id="IPR016039">
    <property type="entry name" value="Thiolase-like"/>
</dbReference>
<dbReference type="AlphaFoldDB" id="A0ABD3MVX4"/>
<feature type="compositionally biased region" description="Low complexity" evidence="5">
    <location>
        <begin position="302"/>
        <end position="311"/>
    </location>
</feature>
<dbReference type="InterPro" id="IPR014030">
    <property type="entry name" value="Ketoacyl_synth_N"/>
</dbReference>
<keyword evidence="3 4" id="KW-0808">Transferase</keyword>
<dbReference type="SUPFAM" id="SSF53901">
    <property type="entry name" value="Thiolase-like"/>
    <property type="match status" value="2"/>
</dbReference>